<keyword evidence="4" id="KW-1185">Reference proteome</keyword>
<dbReference type="EMBL" id="AK340563">
    <property type="protein sequence ID" value="BAH71149.1"/>
    <property type="molecule type" value="mRNA"/>
</dbReference>
<protein>
    <submittedName>
        <fullName evidence="2 3">Uncharacterized protein</fullName>
    </submittedName>
</protein>
<evidence type="ECO:0000313" key="4">
    <source>
        <dbReference type="Proteomes" id="UP000007819"/>
    </source>
</evidence>
<reference evidence="4" key="2">
    <citation type="submission" date="2010-06" db="EMBL/GenBank/DDBJ databases">
        <authorList>
            <person name="Jiang H."/>
            <person name="Abraham K."/>
            <person name="Ali S."/>
            <person name="Alsbrooks S.L."/>
            <person name="Anim B.N."/>
            <person name="Anosike U.S."/>
            <person name="Attaway T."/>
            <person name="Bandaranaike D.P."/>
            <person name="Battles P.K."/>
            <person name="Bell S.N."/>
            <person name="Bell A.V."/>
            <person name="Beltran B."/>
            <person name="Bickham C."/>
            <person name="Bustamante Y."/>
            <person name="Caleb T."/>
            <person name="Canada A."/>
            <person name="Cardenas V."/>
            <person name="Carter K."/>
            <person name="Chacko J."/>
            <person name="Chandrabose M.N."/>
            <person name="Chavez D."/>
            <person name="Chavez A."/>
            <person name="Chen L."/>
            <person name="Chu H.-S."/>
            <person name="Claassen K.J."/>
            <person name="Cockrell R."/>
            <person name="Collins M."/>
            <person name="Cooper J.A."/>
            <person name="Cree A."/>
            <person name="Curry S.M."/>
            <person name="Da Y."/>
            <person name="Dao M.D."/>
            <person name="Das B."/>
            <person name="Davila M.-L."/>
            <person name="Davy-Carroll L."/>
            <person name="Denson S."/>
            <person name="Dinh H."/>
            <person name="Ebong V.E."/>
            <person name="Edwards J.R."/>
            <person name="Egan A."/>
            <person name="El-Daye J."/>
            <person name="Escobedo L."/>
            <person name="Fernandez S."/>
            <person name="Fernando P.R."/>
            <person name="Flagg N."/>
            <person name="Forbes L.D."/>
            <person name="Fowler R.G."/>
            <person name="Fu Q."/>
            <person name="Gabisi R.A."/>
            <person name="Ganer J."/>
            <person name="Garbino Pronczuk A."/>
            <person name="Garcia R.M."/>
            <person name="Garner T."/>
            <person name="Garrett T.E."/>
            <person name="Gonzalez D.A."/>
            <person name="Hamid H."/>
            <person name="Hawkins E.S."/>
            <person name="Hirani K."/>
            <person name="Hogues M.E."/>
            <person name="Hollins B."/>
            <person name="Hsiao C.-H."/>
            <person name="Jabil R."/>
            <person name="James M.L."/>
            <person name="Jhangiani S.N."/>
            <person name="Johnson B."/>
            <person name="Johnson Q."/>
            <person name="Joshi V."/>
            <person name="Kalu J.B."/>
            <person name="Kam C."/>
            <person name="Kashfia A."/>
            <person name="Keebler J."/>
            <person name="Kisamo H."/>
            <person name="Kovar C.L."/>
            <person name="Lago L.A."/>
            <person name="Lai C.-Y."/>
            <person name="Laidlaw J."/>
            <person name="Lara F."/>
            <person name="Le T.-K."/>
            <person name="Lee S.L."/>
            <person name="Legall F.H."/>
            <person name="Lemon S.J."/>
            <person name="Lewis L.R."/>
            <person name="Li B."/>
            <person name="Liu Y."/>
            <person name="Liu Y.-S."/>
            <person name="Lopez J."/>
            <person name="Lozado R.J."/>
            <person name="Lu J."/>
            <person name="Madu R.C."/>
            <person name="Maheshwari M."/>
            <person name="Maheshwari R."/>
            <person name="Malloy K."/>
            <person name="Martinez E."/>
            <person name="Mathew T."/>
            <person name="Mercado I.C."/>
            <person name="Mercado C."/>
            <person name="Meyer B."/>
            <person name="Montgomery K."/>
            <person name="Morgan M.B."/>
            <person name="Munidasa M."/>
            <person name="Nazareth L.V."/>
            <person name="Nelson J."/>
            <person name="Ng B.M."/>
            <person name="Nguyen N.B."/>
            <person name="Nguyen P.Q."/>
            <person name="Nguyen T."/>
            <person name="Obregon M."/>
            <person name="Okwuonu G.O."/>
            <person name="Onwere C.G."/>
            <person name="Orozco G."/>
            <person name="Parra A."/>
            <person name="Patel S."/>
            <person name="Patil S."/>
            <person name="Perez A."/>
            <person name="Perez Y."/>
            <person name="Pham C."/>
            <person name="Primus E.L."/>
            <person name="Pu L.-L."/>
            <person name="Puazo M."/>
            <person name="Qin X."/>
            <person name="Quiroz J.B."/>
            <person name="Reese J."/>
            <person name="Richards S."/>
            <person name="Rives C.M."/>
            <person name="Robberts R."/>
            <person name="Ruiz S.J."/>
            <person name="Ruiz M.J."/>
            <person name="Santibanez J."/>
            <person name="Schneider B.W."/>
            <person name="Sisson I."/>
            <person name="Smith M."/>
            <person name="Sodergren E."/>
            <person name="Song X.-Z."/>
            <person name="Song B.B."/>
            <person name="Summersgill H."/>
            <person name="Thelus R."/>
            <person name="Thornton R.D."/>
            <person name="Trejos Z.Y."/>
            <person name="Usmani K."/>
            <person name="Vattathil S."/>
            <person name="Villasana D."/>
            <person name="Walker D.L."/>
            <person name="Wang S."/>
            <person name="Wang K."/>
            <person name="White C.S."/>
            <person name="Williams A.C."/>
            <person name="Williamson J."/>
            <person name="Wilson K."/>
            <person name="Woghiren I.O."/>
            <person name="Woodworth J.R."/>
            <person name="Worley K.C."/>
            <person name="Wright R.A."/>
            <person name="Wu W."/>
            <person name="Young L."/>
            <person name="Zhang L."/>
            <person name="Zhang J."/>
            <person name="Zhu Y."/>
            <person name="Muzny D.M."/>
            <person name="Weinstock G."/>
            <person name="Gibbs R.A."/>
        </authorList>
    </citation>
    <scope>NUCLEOTIDE SEQUENCE [LARGE SCALE GENOMIC DNA]</scope>
    <source>
        <strain evidence="4">LSR1</strain>
    </source>
</reference>
<dbReference type="AlphaFoldDB" id="C4WTC9"/>
<organism evidence="2">
    <name type="scientific">Acyrthosiphon pisum</name>
    <name type="common">Pea aphid</name>
    <dbReference type="NCBI Taxonomy" id="7029"/>
    <lineage>
        <taxon>Eukaryota</taxon>
        <taxon>Metazoa</taxon>
        <taxon>Ecdysozoa</taxon>
        <taxon>Arthropoda</taxon>
        <taxon>Hexapoda</taxon>
        <taxon>Insecta</taxon>
        <taxon>Pterygota</taxon>
        <taxon>Neoptera</taxon>
        <taxon>Paraneoptera</taxon>
        <taxon>Hemiptera</taxon>
        <taxon>Sternorrhyncha</taxon>
        <taxon>Aphidomorpha</taxon>
        <taxon>Aphidoidea</taxon>
        <taxon>Aphididae</taxon>
        <taxon>Macrosiphini</taxon>
        <taxon>Acyrthosiphon</taxon>
    </lineage>
</organism>
<feature type="signal peptide" evidence="1">
    <location>
        <begin position="1"/>
        <end position="23"/>
    </location>
</feature>
<name>C4WTC9_ACYPI</name>
<dbReference type="Proteomes" id="UP000007819">
    <property type="component" value="Chromosome A1"/>
</dbReference>
<reference evidence="2" key="1">
    <citation type="submission" date="2009-06" db="EMBL/GenBank/DDBJ databases">
        <title>A full-length cDNA resource of the pea aphid, Acyrthosiphon pisum.</title>
        <authorList>
            <person name="Shigenobu S."/>
            <person name="Nakabachi A."/>
            <person name="Richards S."/>
        </authorList>
    </citation>
    <scope>NUCLEOTIDE SEQUENCE</scope>
    <source>
        <strain evidence="2">LSR1</strain>
        <tissue evidence="2">Whole body</tissue>
    </source>
</reference>
<dbReference type="KEGG" id="api:100302485"/>
<reference evidence="3" key="3">
    <citation type="submission" date="2022-06" db="UniProtKB">
        <authorList>
            <consortium name="EnsemblMetazoa"/>
        </authorList>
    </citation>
    <scope>IDENTIFICATION</scope>
</reference>
<evidence type="ECO:0000256" key="1">
    <source>
        <dbReference type="SAM" id="SignalP"/>
    </source>
</evidence>
<evidence type="ECO:0000313" key="3">
    <source>
        <dbReference type="EnsemblMetazoa" id="NP_001156835.1"/>
    </source>
</evidence>
<proteinExistence type="evidence at transcript level"/>
<sequence>MSFFKQYLTLTFIVISVWNMSEAVLDDKQIYDLCLGLVDACKIDFATIEVIKTDVSKESFASSSNVPNATIELDDNDHVKFAIAIGAIHEKTSLGVNIRSNEARMAVRKNVNITIATYFMLLVLEPAKKSSMGFCQKIVQLKSEILFLRTVFNI</sequence>
<feature type="chain" id="PRO_5036280057" evidence="1">
    <location>
        <begin position="24"/>
        <end position="154"/>
    </location>
</feature>
<keyword evidence="1" id="KW-0732">Signal</keyword>
<accession>C4WTC9</accession>
<dbReference type="EnsemblMetazoa" id="GeneID_100302485M_001163363.1">
    <property type="protein sequence ID" value="NP_001156835.1"/>
    <property type="gene ID" value="GeneID_100302485V22"/>
</dbReference>
<evidence type="ECO:0000313" key="2">
    <source>
        <dbReference type="EMBL" id="BAH71149.1"/>
    </source>
</evidence>
<gene>
    <name evidence="3" type="primary">100302485</name>
</gene>